<evidence type="ECO:0000256" key="3">
    <source>
        <dbReference type="ARBA" id="ARBA00022679"/>
    </source>
</evidence>
<keyword evidence="8" id="KW-0812">Transmembrane</keyword>
<feature type="transmembrane region" description="Helical" evidence="8">
    <location>
        <begin position="20"/>
        <end position="44"/>
    </location>
</feature>
<name>A0A329LQ27_9BACL</name>
<evidence type="ECO:0000256" key="2">
    <source>
        <dbReference type="ARBA" id="ARBA00012438"/>
    </source>
</evidence>
<keyword evidence="6" id="KW-0067">ATP-binding</keyword>
<feature type="transmembrane region" description="Helical" evidence="8">
    <location>
        <begin position="294"/>
        <end position="313"/>
    </location>
</feature>
<dbReference type="SUPFAM" id="SSF55874">
    <property type="entry name" value="ATPase domain of HSP90 chaperone/DNA topoisomerase II/histidine kinase"/>
    <property type="match status" value="1"/>
</dbReference>
<proteinExistence type="predicted"/>
<dbReference type="InterPro" id="IPR004358">
    <property type="entry name" value="Sig_transdc_His_kin-like_C"/>
</dbReference>
<dbReference type="InterPro" id="IPR003594">
    <property type="entry name" value="HATPase_dom"/>
</dbReference>
<evidence type="ECO:0000259" key="9">
    <source>
        <dbReference type="PROSITE" id="PS50109"/>
    </source>
</evidence>
<dbReference type="OrthoDB" id="9776552at2"/>
<dbReference type="PRINTS" id="PR00344">
    <property type="entry name" value="BCTRLSENSOR"/>
</dbReference>
<evidence type="ECO:0000256" key="8">
    <source>
        <dbReference type="SAM" id="Phobius"/>
    </source>
</evidence>
<dbReference type="InterPro" id="IPR010559">
    <property type="entry name" value="Sig_transdc_His_kin_internal"/>
</dbReference>
<dbReference type="InterPro" id="IPR036890">
    <property type="entry name" value="HATPase_C_sf"/>
</dbReference>
<keyword evidence="4" id="KW-0547">Nucleotide-binding</keyword>
<keyword evidence="5 10" id="KW-0418">Kinase</keyword>
<dbReference type="GO" id="GO:0000155">
    <property type="term" value="F:phosphorelay sensor kinase activity"/>
    <property type="evidence" value="ECO:0007669"/>
    <property type="project" value="InterPro"/>
</dbReference>
<dbReference type="Pfam" id="PF06580">
    <property type="entry name" value="His_kinase"/>
    <property type="match status" value="1"/>
</dbReference>
<dbReference type="InterPro" id="IPR050640">
    <property type="entry name" value="Bact_2-comp_sensor_kinase"/>
</dbReference>
<dbReference type="Proteomes" id="UP000250369">
    <property type="component" value="Unassembled WGS sequence"/>
</dbReference>
<dbReference type="RefSeq" id="WP_113036606.1">
    <property type="nucleotide sequence ID" value="NZ_QMFB01000051.1"/>
</dbReference>
<dbReference type="AlphaFoldDB" id="A0A329LQ27"/>
<evidence type="ECO:0000256" key="5">
    <source>
        <dbReference type="ARBA" id="ARBA00022777"/>
    </source>
</evidence>
<evidence type="ECO:0000313" key="10">
    <source>
        <dbReference type="EMBL" id="RAV09232.1"/>
    </source>
</evidence>
<accession>A0A329LQ27</accession>
<dbReference type="Pfam" id="PF02518">
    <property type="entry name" value="HATPase_c"/>
    <property type="match status" value="1"/>
</dbReference>
<keyword evidence="11" id="KW-1185">Reference proteome</keyword>
<keyword evidence="3" id="KW-0808">Transferase</keyword>
<keyword evidence="8" id="KW-0472">Membrane</keyword>
<evidence type="ECO:0000313" key="11">
    <source>
        <dbReference type="Proteomes" id="UP000250369"/>
    </source>
</evidence>
<dbReference type="SMART" id="SM00387">
    <property type="entry name" value="HATPase_c"/>
    <property type="match status" value="1"/>
</dbReference>
<dbReference type="PANTHER" id="PTHR34220">
    <property type="entry name" value="SENSOR HISTIDINE KINASE YPDA"/>
    <property type="match status" value="1"/>
</dbReference>
<keyword evidence="8" id="KW-1133">Transmembrane helix</keyword>
<sequence>MTKRSEMSASRMRPYLFYTLRSRVIAVLLLSSLVPLILIGYVSYYTIASMLDNKVLNGVRSQMEQTAFSLDKEIQSLNHVAMQLSFEGGVGIELKSYLSSEDVYEKYIFEQSIHNYINLITYTNPNVGLIHYYFSDTNKIAFKVNNNTTEIDPGELSKLYSFSGITYHALHKSLSPTSDSLVLSVDRRIFIPGYGNLHVYVETNPNLVSHVLGASQPGMPMAYLMSDDSNRIAYSENDEEFALGTEFAPEVSSKHPQETRSSYLFTEKTGEWTWAAIIPKKDYDREKYSWLRQFAIFGMVSLAVALGFASMLWRTVYKPLSGFNKEIRLLQISGFHSLLKYPRIAEFDYVLDRFEEMRQRIWQLLQEVKRNEKLKAQLEVEKLMFQINPHFIHNTLDTVRWLARLNSQEEIERLVTTLNKVLYYNMGKGGTATVGQEIALLNDYVALQQIRYDFQFEIDIRTEDGLMEVPIPRFILQPLVENALYHGLGDDGRIEVKAALDGEKHIRVEVNDNGTGMSEEEIRQLFASESGERRKSGMGIGIGYVNRMISARYGEDASIDIRSKPGEGTSIVLRFPLAEERQGE</sequence>
<feature type="domain" description="Histidine kinase" evidence="9">
    <location>
        <begin position="475"/>
        <end position="579"/>
    </location>
</feature>
<dbReference type="GO" id="GO:0005524">
    <property type="term" value="F:ATP binding"/>
    <property type="evidence" value="ECO:0007669"/>
    <property type="project" value="UniProtKB-KW"/>
</dbReference>
<evidence type="ECO:0000256" key="1">
    <source>
        <dbReference type="ARBA" id="ARBA00000085"/>
    </source>
</evidence>
<organism evidence="10 11">
    <name type="scientific">Paenibacillus contaminans</name>
    <dbReference type="NCBI Taxonomy" id="450362"/>
    <lineage>
        <taxon>Bacteria</taxon>
        <taxon>Bacillati</taxon>
        <taxon>Bacillota</taxon>
        <taxon>Bacilli</taxon>
        <taxon>Bacillales</taxon>
        <taxon>Paenibacillaceae</taxon>
        <taxon>Paenibacillus</taxon>
    </lineage>
</organism>
<dbReference type="Gene3D" id="3.30.565.10">
    <property type="entry name" value="Histidine kinase-like ATPase, C-terminal domain"/>
    <property type="match status" value="1"/>
</dbReference>
<comment type="catalytic activity">
    <reaction evidence="1">
        <text>ATP + protein L-histidine = ADP + protein N-phospho-L-histidine.</text>
        <dbReference type="EC" id="2.7.13.3"/>
    </reaction>
</comment>
<evidence type="ECO:0000256" key="7">
    <source>
        <dbReference type="ARBA" id="ARBA00023012"/>
    </source>
</evidence>
<dbReference type="PROSITE" id="PS50109">
    <property type="entry name" value="HIS_KIN"/>
    <property type="match status" value="1"/>
</dbReference>
<reference evidence="10 11" key="1">
    <citation type="journal article" date="2009" name="Int. J. Syst. Evol. Microbiol.">
        <title>Paenibacillus contaminans sp. nov., isolated from a contaminated laboratory plate.</title>
        <authorList>
            <person name="Chou J.H."/>
            <person name="Lee J.H."/>
            <person name="Lin M.C."/>
            <person name="Chang P.S."/>
            <person name="Arun A.B."/>
            <person name="Young C.C."/>
            <person name="Chen W.M."/>
        </authorList>
    </citation>
    <scope>NUCLEOTIDE SEQUENCE [LARGE SCALE GENOMIC DNA]</scope>
    <source>
        <strain evidence="10 11">CKOBP-6</strain>
    </source>
</reference>
<keyword evidence="7" id="KW-0902">Two-component regulatory system</keyword>
<dbReference type="InterPro" id="IPR005467">
    <property type="entry name" value="His_kinase_dom"/>
</dbReference>
<dbReference type="EMBL" id="QMFB01000051">
    <property type="protein sequence ID" value="RAV09232.1"/>
    <property type="molecule type" value="Genomic_DNA"/>
</dbReference>
<evidence type="ECO:0000256" key="6">
    <source>
        <dbReference type="ARBA" id="ARBA00022840"/>
    </source>
</evidence>
<gene>
    <name evidence="10" type="ORF">DQG23_39770</name>
</gene>
<dbReference type="EC" id="2.7.13.3" evidence="2"/>
<dbReference type="GO" id="GO:0016020">
    <property type="term" value="C:membrane"/>
    <property type="evidence" value="ECO:0007669"/>
    <property type="project" value="InterPro"/>
</dbReference>
<comment type="caution">
    <text evidence="10">The sequence shown here is derived from an EMBL/GenBank/DDBJ whole genome shotgun (WGS) entry which is preliminary data.</text>
</comment>
<evidence type="ECO:0000256" key="4">
    <source>
        <dbReference type="ARBA" id="ARBA00022741"/>
    </source>
</evidence>
<dbReference type="PANTHER" id="PTHR34220:SF7">
    <property type="entry name" value="SENSOR HISTIDINE KINASE YPDA"/>
    <property type="match status" value="1"/>
</dbReference>
<protein>
    <recommendedName>
        <fullName evidence="2">histidine kinase</fullName>
        <ecNumber evidence="2">2.7.13.3</ecNumber>
    </recommendedName>
</protein>